<name>A0A1F5ZHP7_9BACT</name>
<protein>
    <submittedName>
        <fullName evidence="1">Uncharacterized protein</fullName>
    </submittedName>
</protein>
<dbReference type="EMBL" id="MFIZ01000013">
    <property type="protein sequence ID" value="OGG11833.1"/>
    <property type="molecule type" value="Genomic_DNA"/>
</dbReference>
<evidence type="ECO:0000313" key="2">
    <source>
        <dbReference type="Proteomes" id="UP000177268"/>
    </source>
</evidence>
<dbReference type="AlphaFoldDB" id="A0A1F5ZHP7"/>
<dbReference type="Proteomes" id="UP000177268">
    <property type="component" value="Unassembled WGS sequence"/>
</dbReference>
<proteinExistence type="predicted"/>
<organism evidence="1 2">
    <name type="scientific">Candidatus Gottesmanbacteria bacterium RBG_13_45_10</name>
    <dbReference type="NCBI Taxonomy" id="1798370"/>
    <lineage>
        <taxon>Bacteria</taxon>
        <taxon>Candidatus Gottesmaniibacteriota</taxon>
    </lineage>
</organism>
<accession>A0A1F5ZHP7</accession>
<sequence length="262" mass="28462">MVSGRPEIQDEPVQLERTIGYIDRVGTVHTYLEHLASQGKIVIVGEAVDANPGLGTDTRNNQTIHGLQVTHVFVVLIPDTYTPTAARLNADAKTLVPLGIILNRELTIARTTDAYYSSPGSRPGTPDEAQKLWFPVIGVVNFEGRETLTTTSTAKEYMRGVLAEAGWQPTVTQEERMLVTGLVIHLYPNCALAQLVKDGIGDDPNLLGRVAFDGLSTGIKPEQAELIAQGPAGQEKLLAPIRDYLSRTPVMRGKGYDSFLNS</sequence>
<evidence type="ECO:0000313" key="1">
    <source>
        <dbReference type="EMBL" id="OGG11833.1"/>
    </source>
</evidence>
<comment type="caution">
    <text evidence="1">The sequence shown here is derived from an EMBL/GenBank/DDBJ whole genome shotgun (WGS) entry which is preliminary data.</text>
</comment>
<gene>
    <name evidence="1" type="ORF">A2Z00_01465</name>
</gene>
<reference evidence="1 2" key="1">
    <citation type="journal article" date="2016" name="Nat. Commun.">
        <title>Thousands of microbial genomes shed light on interconnected biogeochemical processes in an aquifer system.</title>
        <authorList>
            <person name="Anantharaman K."/>
            <person name="Brown C.T."/>
            <person name="Hug L.A."/>
            <person name="Sharon I."/>
            <person name="Castelle C.J."/>
            <person name="Probst A.J."/>
            <person name="Thomas B.C."/>
            <person name="Singh A."/>
            <person name="Wilkins M.J."/>
            <person name="Karaoz U."/>
            <person name="Brodie E.L."/>
            <person name="Williams K.H."/>
            <person name="Hubbard S.S."/>
            <person name="Banfield J.F."/>
        </authorList>
    </citation>
    <scope>NUCLEOTIDE SEQUENCE [LARGE SCALE GENOMIC DNA]</scope>
</reference>